<feature type="chain" id="PRO_5011509506" evidence="2">
    <location>
        <begin position="23"/>
        <end position="218"/>
    </location>
</feature>
<protein>
    <submittedName>
        <fullName evidence="3">Uncharacterized protein</fullName>
    </submittedName>
</protein>
<dbReference type="Proteomes" id="UP000198862">
    <property type="component" value="Unassembled WGS sequence"/>
</dbReference>
<evidence type="ECO:0000256" key="2">
    <source>
        <dbReference type="SAM" id="SignalP"/>
    </source>
</evidence>
<feature type="compositionally biased region" description="Polar residues" evidence="1">
    <location>
        <begin position="208"/>
        <end position="218"/>
    </location>
</feature>
<dbReference type="OrthoDB" id="9804686at2"/>
<dbReference type="AlphaFoldDB" id="A0A1I1HTS2"/>
<sequence length="218" mass="23908">MKRILSLSIASLLTFSSLSASAVSNEVVIPELLNSSTISSVSADRPSLVTSTYRTSMFLNQGQRKTLWKTFSKEADYNQLAAFVAISYGDLRSVSCRISLYNGSSSQAFKQLNCGRSQQWNPTTPDVPVLNSTLRAKIELYNADFTQSSKLVNLILTPNFATTDDNDSDGLPGWFETLRNLSDSDATDADSDRDLDGYTAFEEYQAGTHPSDSNSKPL</sequence>
<evidence type="ECO:0000313" key="3">
    <source>
        <dbReference type="EMBL" id="SFC25348.1"/>
    </source>
</evidence>
<evidence type="ECO:0000256" key="1">
    <source>
        <dbReference type="SAM" id="MobiDB-lite"/>
    </source>
</evidence>
<evidence type="ECO:0000313" key="4">
    <source>
        <dbReference type="Proteomes" id="UP000198862"/>
    </source>
</evidence>
<keyword evidence="4" id="KW-1185">Reference proteome</keyword>
<name>A0A1I1HTS2_9GAMM</name>
<feature type="signal peptide" evidence="2">
    <location>
        <begin position="1"/>
        <end position="22"/>
    </location>
</feature>
<accession>A0A1I1HTS2</accession>
<dbReference type="EMBL" id="FOLO01000006">
    <property type="protein sequence ID" value="SFC25348.1"/>
    <property type="molecule type" value="Genomic_DNA"/>
</dbReference>
<gene>
    <name evidence="3" type="ORF">SAMN02745724_01272</name>
</gene>
<dbReference type="RefSeq" id="WP_091981798.1">
    <property type="nucleotide sequence ID" value="NZ_FOLO01000006.1"/>
</dbReference>
<proteinExistence type="predicted"/>
<reference evidence="3 4" key="1">
    <citation type="submission" date="2016-10" db="EMBL/GenBank/DDBJ databases">
        <authorList>
            <person name="de Groot N.N."/>
        </authorList>
    </citation>
    <scope>NUCLEOTIDE SEQUENCE [LARGE SCALE GENOMIC DNA]</scope>
    <source>
        <strain evidence="3 4">DSM 6059</strain>
    </source>
</reference>
<organism evidence="3 4">
    <name type="scientific">Pseudoalteromonas denitrificans DSM 6059</name>
    <dbReference type="NCBI Taxonomy" id="1123010"/>
    <lineage>
        <taxon>Bacteria</taxon>
        <taxon>Pseudomonadati</taxon>
        <taxon>Pseudomonadota</taxon>
        <taxon>Gammaproteobacteria</taxon>
        <taxon>Alteromonadales</taxon>
        <taxon>Pseudoalteromonadaceae</taxon>
        <taxon>Pseudoalteromonas</taxon>
    </lineage>
</organism>
<keyword evidence="2" id="KW-0732">Signal</keyword>
<feature type="region of interest" description="Disordered" evidence="1">
    <location>
        <begin position="182"/>
        <end position="218"/>
    </location>
</feature>